<protein>
    <recommendedName>
        <fullName evidence="4">RING-type domain-containing protein</fullName>
    </recommendedName>
</protein>
<keyword evidence="3" id="KW-1185">Reference proteome</keyword>
<accession>A0A8S1RAU0</accession>
<evidence type="ECO:0000313" key="2">
    <source>
        <dbReference type="EMBL" id="CAD8125341.1"/>
    </source>
</evidence>
<evidence type="ECO:0008006" key="4">
    <source>
        <dbReference type="Google" id="ProtNLM"/>
    </source>
</evidence>
<feature type="region of interest" description="Disordered" evidence="1">
    <location>
        <begin position="1"/>
        <end position="22"/>
    </location>
</feature>
<comment type="caution">
    <text evidence="2">The sequence shown here is derived from an EMBL/GenBank/DDBJ whole genome shotgun (WGS) entry which is preliminary data.</text>
</comment>
<dbReference type="Proteomes" id="UP000692954">
    <property type="component" value="Unassembled WGS sequence"/>
</dbReference>
<feature type="compositionally biased region" description="Polar residues" evidence="1">
    <location>
        <begin position="224"/>
        <end position="237"/>
    </location>
</feature>
<gene>
    <name evidence="2" type="ORF">PSON_ATCC_30995.1.T1580064</name>
</gene>
<dbReference type="EMBL" id="CAJJDN010000158">
    <property type="protein sequence ID" value="CAD8125341.1"/>
    <property type="molecule type" value="Genomic_DNA"/>
</dbReference>
<feature type="region of interest" description="Disordered" evidence="1">
    <location>
        <begin position="220"/>
        <end position="242"/>
    </location>
</feature>
<sequence>MLPNLRNLQKNRPTATTPDISQKRMLQQKSEHHDVYSLKSQIESLQKQLEYVQSNKSFVMKITSQSSCTQCLKFKQQLDLQQLNEKITKRNYDQKIDELQKQSLKVIFTKGKSIEAETRYDDLLFKLKQIYQYELLIAEDNSININNIDKIQFSYKNSQEQNHQSIQQLLSQLEEQDQIIKKQSMLIKNTNSQIEQQNSVILNLQNQLDNLKKQFKDRQEQNKKTLQTLPNDISSPKQHTDTQQQDKSLLQQLLFQNQSLKEKLIQQNHQIDKSAQENQIQKHLLRIEVLETELKLSLRCCRCQNLFEKPRTYIPCGHSCCEKCYKYKCDSCDTEAVYRNRQFDELIRVYYIIRDTKTFIQECLLRLQG</sequence>
<dbReference type="OrthoDB" id="6105938at2759"/>
<evidence type="ECO:0000313" key="3">
    <source>
        <dbReference type="Proteomes" id="UP000692954"/>
    </source>
</evidence>
<reference evidence="2" key="1">
    <citation type="submission" date="2021-01" db="EMBL/GenBank/DDBJ databases">
        <authorList>
            <consortium name="Genoscope - CEA"/>
            <person name="William W."/>
        </authorList>
    </citation>
    <scope>NUCLEOTIDE SEQUENCE</scope>
</reference>
<dbReference type="AlphaFoldDB" id="A0A8S1RAU0"/>
<evidence type="ECO:0000256" key="1">
    <source>
        <dbReference type="SAM" id="MobiDB-lite"/>
    </source>
</evidence>
<name>A0A8S1RAU0_9CILI</name>
<proteinExistence type="predicted"/>
<organism evidence="2 3">
    <name type="scientific">Paramecium sonneborni</name>
    <dbReference type="NCBI Taxonomy" id="65129"/>
    <lineage>
        <taxon>Eukaryota</taxon>
        <taxon>Sar</taxon>
        <taxon>Alveolata</taxon>
        <taxon>Ciliophora</taxon>
        <taxon>Intramacronucleata</taxon>
        <taxon>Oligohymenophorea</taxon>
        <taxon>Peniculida</taxon>
        <taxon>Parameciidae</taxon>
        <taxon>Paramecium</taxon>
    </lineage>
</organism>